<keyword evidence="1" id="KW-0812">Transmembrane</keyword>
<keyword evidence="1" id="KW-0472">Membrane</keyword>
<feature type="transmembrane region" description="Helical" evidence="1">
    <location>
        <begin position="55"/>
        <end position="74"/>
    </location>
</feature>
<gene>
    <name evidence="2" type="ORF">H9659_05865</name>
</gene>
<evidence type="ECO:0000313" key="2">
    <source>
        <dbReference type="EMBL" id="MBD7907848.1"/>
    </source>
</evidence>
<reference evidence="2 3" key="1">
    <citation type="submission" date="2020-08" db="EMBL/GenBank/DDBJ databases">
        <title>A Genomic Blueprint of the Chicken Gut Microbiome.</title>
        <authorList>
            <person name="Gilroy R."/>
            <person name="Ravi A."/>
            <person name="Getino M."/>
            <person name="Pursley I."/>
            <person name="Horton D.L."/>
            <person name="Alikhan N.-F."/>
            <person name="Baker D."/>
            <person name="Gharbi K."/>
            <person name="Hall N."/>
            <person name="Watson M."/>
            <person name="Adriaenssens E.M."/>
            <person name="Foster-Nyarko E."/>
            <person name="Jarju S."/>
            <person name="Secka A."/>
            <person name="Antonio M."/>
            <person name="Oren A."/>
            <person name="Chaudhuri R."/>
            <person name="La Ragione R.M."/>
            <person name="Hildebrand F."/>
            <person name="Pallen M.J."/>
        </authorList>
    </citation>
    <scope>NUCLEOTIDE SEQUENCE [LARGE SCALE GENOMIC DNA]</scope>
    <source>
        <strain evidence="2 3">Sa3CUA8</strain>
    </source>
</reference>
<name>A0ABR8PI75_9BACL</name>
<evidence type="ECO:0000256" key="1">
    <source>
        <dbReference type="SAM" id="Phobius"/>
    </source>
</evidence>
<sequence length="140" mass="15649">MQKRSIFGMMLDGKQVHRMDRHLGKIGLFTGLSTLVLFIIGVRTISGVDLGWKNYLAFSVFALTVGLIALLLLFYKLPIAFWFFMAGMIISFEEFFRSILTIEGELGQSIGVLSVYIFSSFSLGVGLIVQFIVILIGKNK</sequence>
<accession>A0ABR8PI75</accession>
<evidence type="ECO:0000313" key="3">
    <source>
        <dbReference type="Proteomes" id="UP000659496"/>
    </source>
</evidence>
<feature type="transmembrane region" description="Helical" evidence="1">
    <location>
        <begin position="81"/>
        <end position="100"/>
    </location>
</feature>
<evidence type="ECO:0008006" key="4">
    <source>
        <dbReference type="Google" id="ProtNLM"/>
    </source>
</evidence>
<proteinExistence type="predicted"/>
<dbReference type="Proteomes" id="UP000659496">
    <property type="component" value="Unassembled WGS sequence"/>
</dbReference>
<keyword evidence="3" id="KW-1185">Reference proteome</keyword>
<feature type="transmembrane region" description="Helical" evidence="1">
    <location>
        <begin position="112"/>
        <end position="136"/>
    </location>
</feature>
<feature type="transmembrane region" description="Helical" evidence="1">
    <location>
        <begin position="23"/>
        <end position="43"/>
    </location>
</feature>
<organism evidence="2 3">
    <name type="scientific">Sporosarcina gallistercoris</name>
    <dbReference type="NCBI Taxonomy" id="2762245"/>
    <lineage>
        <taxon>Bacteria</taxon>
        <taxon>Bacillati</taxon>
        <taxon>Bacillota</taxon>
        <taxon>Bacilli</taxon>
        <taxon>Bacillales</taxon>
        <taxon>Caryophanaceae</taxon>
        <taxon>Sporosarcina</taxon>
    </lineage>
</organism>
<comment type="caution">
    <text evidence="2">The sequence shown here is derived from an EMBL/GenBank/DDBJ whole genome shotgun (WGS) entry which is preliminary data.</text>
</comment>
<protein>
    <recommendedName>
        <fullName evidence="4">Permease</fullName>
    </recommendedName>
</protein>
<keyword evidence="1" id="KW-1133">Transmembrane helix</keyword>
<dbReference type="EMBL" id="JACSQY010000003">
    <property type="protein sequence ID" value="MBD7907848.1"/>
    <property type="molecule type" value="Genomic_DNA"/>
</dbReference>